<dbReference type="EMBL" id="BMAU01021321">
    <property type="protein sequence ID" value="GFY13284.1"/>
    <property type="molecule type" value="Genomic_DNA"/>
</dbReference>
<gene>
    <name evidence="1" type="ORF">TNCV_2335481</name>
</gene>
<sequence length="322" mass="37179">MKLIEDFNEIPTLGFITSTQFAIRTWNLSTVLKSIQDCLHRYPSHLHSRWKSIENEVKSIAGSIVGILPPTLKKDLDAIITPIGRHIKAVREFLHFSPGIETRRYFAYLQVNHWTPYSTVGTESFERILANDRRLANGFRFSLACNDCFEDIIDEVFEFVKDIAIQYKDHTACRELQCYWIFRKTGDVHSFVNVVQSPSHSIDRSNYTAEELVFMYSIKKKNSGNRIFSELLTPSQSRIYHRSALFFTTSNRPLSLILVSDISFDKNSTQFSISVQFTCDENFWSICPEERKTSVKNECNAYLTPERELVLSAIRDVEATAT</sequence>
<protein>
    <submittedName>
        <fullName evidence="1">Uncharacterized protein</fullName>
    </submittedName>
</protein>
<accession>A0A8X6VML7</accession>
<reference evidence="1" key="1">
    <citation type="submission" date="2020-08" db="EMBL/GenBank/DDBJ databases">
        <title>Multicomponent nature underlies the extraordinary mechanical properties of spider dragline silk.</title>
        <authorList>
            <person name="Kono N."/>
            <person name="Nakamura H."/>
            <person name="Mori M."/>
            <person name="Yoshida Y."/>
            <person name="Ohtoshi R."/>
            <person name="Malay A.D."/>
            <person name="Moran D.A.P."/>
            <person name="Tomita M."/>
            <person name="Numata K."/>
            <person name="Arakawa K."/>
        </authorList>
    </citation>
    <scope>NUCLEOTIDE SEQUENCE</scope>
</reference>
<organism evidence="1 2">
    <name type="scientific">Trichonephila clavipes</name>
    <name type="common">Golden silk orbweaver</name>
    <name type="synonym">Nephila clavipes</name>
    <dbReference type="NCBI Taxonomy" id="2585209"/>
    <lineage>
        <taxon>Eukaryota</taxon>
        <taxon>Metazoa</taxon>
        <taxon>Ecdysozoa</taxon>
        <taxon>Arthropoda</taxon>
        <taxon>Chelicerata</taxon>
        <taxon>Arachnida</taxon>
        <taxon>Araneae</taxon>
        <taxon>Araneomorphae</taxon>
        <taxon>Entelegynae</taxon>
        <taxon>Araneoidea</taxon>
        <taxon>Nephilidae</taxon>
        <taxon>Trichonephila</taxon>
    </lineage>
</organism>
<evidence type="ECO:0000313" key="2">
    <source>
        <dbReference type="Proteomes" id="UP000887159"/>
    </source>
</evidence>
<dbReference type="Proteomes" id="UP000887159">
    <property type="component" value="Unassembled WGS sequence"/>
</dbReference>
<dbReference type="AlphaFoldDB" id="A0A8X6VML7"/>
<comment type="caution">
    <text evidence="1">The sequence shown here is derived from an EMBL/GenBank/DDBJ whole genome shotgun (WGS) entry which is preliminary data.</text>
</comment>
<proteinExistence type="predicted"/>
<keyword evidence="2" id="KW-1185">Reference proteome</keyword>
<evidence type="ECO:0000313" key="1">
    <source>
        <dbReference type="EMBL" id="GFY13284.1"/>
    </source>
</evidence>
<name>A0A8X6VML7_TRICX</name>